<name>A0A2P5Z020_9XANT</name>
<dbReference type="Proteomes" id="UP000247346">
    <property type="component" value="Unassembled WGS sequence"/>
</dbReference>
<evidence type="ECO:0000313" key="3">
    <source>
        <dbReference type="Proteomes" id="UP000247346"/>
    </source>
</evidence>
<dbReference type="AlphaFoldDB" id="A0A2P5Z020"/>
<dbReference type="PROSITE" id="PS51257">
    <property type="entry name" value="PROKAR_LIPOPROTEIN"/>
    <property type="match status" value="1"/>
</dbReference>
<evidence type="ECO:0000313" key="2">
    <source>
        <dbReference type="EMBL" id="PPU80640.1"/>
    </source>
</evidence>
<comment type="caution">
    <text evidence="2">The sequence shown here is derived from an EMBL/GenBank/DDBJ whole genome shotgun (WGS) entry which is preliminary data.</text>
</comment>
<gene>
    <name evidence="2" type="ORF">XsacCFBP4641_17405</name>
</gene>
<organism evidence="2 3">
    <name type="scientific">Xanthomonas sacchari</name>
    <dbReference type="NCBI Taxonomy" id="56458"/>
    <lineage>
        <taxon>Bacteria</taxon>
        <taxon>Pseudomonadati</taxon>
        <taxon>Pseudomonadota</taxon>
        <taxon>Gammaproteobacteria</taxon>
        <taxon>Lysobacterales</taxon>
        <taxon>Lysobacteraceae</taxon>
        <taxon>Xanthomonas</taxon>
    </lineage>
</organism>
<dbReference type="GeneID" id="93878123"/>
<accession>A0A2P5Z020</accession>
<dbReference type="EMBL" id="MDEK01000018">
    <property type="protein sequence ID" value="PPU80640.1"/>
    <property type="molecule type" value="Genomic_DNA"/>
</dbReference>
<feature type="chain" id="PRO_5015176544" evidence="1">
    <location>
        <begin position="25"/>
        <end position="144"/>
    </location>
</feature>
<sequence>MNMRPSLCVLLLVLSTLLPFAALAAPPATVASCAGIAAAYPTDLGPRCNSNYAKINHQPQDAAQRLQTYYARVEVLKIFRKALLCNGLYGAGASAQQSFGSGENGHLQALANLYQSMQNDPNRPTALYTSADLKEIKMNKSQCK</sequence>
<keyword evidence="1" id="KW-0732">Signal</keyword>
<evidence type="ECO:0000256" key="1">
    <source>
        <dbReference type="SAM" id="SignalP"/>
    </source>
</evidence>
<proteinExistence type="predicted"/>
<reference evidence="2 3" key="1">
    <citation type="submission" date="2016-08" db="EMBL/GenBank/DDBJ databases">
        <authorList>
            <person name="Seilhamer J.J."/>
        </authorList>
    </citation>
    <scope>NUCLEOTIDE SEQUENCE [LARGE SCALE GENOMIC DNA]</scope>
    <source>
        <strain evidence="2 3">CFBP4641</strain>
    </source>
</reference>
<dbReference type="STRING" id="56458.SB85_17795"/>
<dbReference type="RefSeq" id="WP_010340884.1">
    <property type="nucleotide sequence ID" value="NZ_CP132343.1"/>
</dbReference>
<feature type="signal peptide" evidence="1">
    <location>
        <begin position="1"/>
        <end position="24"/>
    </location>
</feature>
<protein>
    <submittedName>
        <fullName evidence="2">Uncharacterized protein</fullName>
    </submittedName>
</protein>